<keyword evidence="1" id="KW-1133">Transmembrane helix</keyword>
<keyword evidence="1" id="KW-0472">Membrane</keyword>
<name>A0AAN5CP50_9BILA</name>
<keyword evidence="1" id="KW-0812">Transmembrane</keyword>
<dbReference type="AlphaFoldDB" id="A0AAN5CP50"/>
<gene>
    <name evidence="2" type="ORF">PMAYCL1PPCAC_18055</name>
</gene>
<feature type="non-terminal residue" evidence="2">
    <location>
        <position position="93"/>
    </location>
</feature>
<evidence type="ECO:0000313" key="2">
    <source>
        <dbReference type="EMBL" id="GMR47860.1"/>
    </source>
</evidence>
<dbReference type="Proteomes" id="UP001328107">
    <property type="component" value="Unassembled WGS sequence"/>
</dbReference>
<accession>A0AAN5CP50</accession>
<proteinExistence type="predicted"/>
<keyword evidence="3" id="KW-1185">Reference proteome</keyword>
<feature type="non-terminal residue" evidence="2">
    <location>
        <position position="1"/>
    </location>
</feature>
<sequence>SFFSSFFSGIGGAGDLGMFCIADFPSPTAVTIFFSSPAGGLGCSFFLFFLAHTMRNRAICESKLMVMSSVVNIAVTGDDATKSGENHQRGTIE</sequence>
<feature type="transmembrane region" description="Helical" evidence="1">
    <location>
        <begin position="32"/>
        <end position="51"/>
    </location>
</feature>
<organism evidence="2 3">
    <name type="scientific">Pristionchus mayeri</name>
    <dbReference type="NCBI Taxonomy" id="1317129"/>
    <lineage>
        <taxon>Eukaryota</taxon>
        <taxon>Metazoa</taxon>
        <taxon>Ecdysozoa</taxon>
        <taxon>Nematoda</taxon>
        <taxon>Chromadorea</taxon>
        <taxon>Rhabditida</taxon>
        <taxon>Rhabditina</taxon>
        <taxon>Diplogasteromorpha</taxon>
        <taxon>Diplogasteroidea</taxon>
        <taxon>Neodiplogasteridae</taxon>
        <taxon>Pristionchus</taxon>
    </lineage>
</organism>
<dbReference type="EMBL" id="BTRK01000004">
    <property type="protein sequence ID" value="GMR47860.1"/>
    <property type="molecule type" value="Genomic_DNA"/>
</dbReference>
<reference evidence="3" key="1">
    <citation type="submission" date="2022-10" db="EMBL/GenBank/DDBJ databases">
        <title>Genome assembly of Pristionchus species.</title>
        <authorList>
            <person name="Yoshida K."/>
            <person name="Sommer R.J."/>
        </authorList>
    </citation>
    <scope>NUCLEOTIDE SEQUENCE [LARGE SCALE GENOMIC DNA]</scope>
    <source>
        <strain evidence="3">RS5460</strain>
    </source>
</reference>
<evidence type="ECO:0000256" key="1">
    <source>
        <dbReference type="SAM" id="Phobius"/>
    </source>
</evidence>
<protein>
    <submittedName>
        <fullName evidence="2">Uncharacterized protein</fullName>
    </submittedName>
</protein>
<comment type="caution">
    <text evidence="2">The sequence shown here is derived from an EMBL/GenBank/DDBJ whole genome shotgun (WGS) entry which is preliminary data.</text>
</comment>
<evidence type="ECO:0000313" key="3">
    <source>
        <dbReference type="Proteomes" id="UP001328107"/>
    </source>
</evidence>